<keyword evidence="2" id="KW-1185">Reference proteome</keyword>
<name>A0ABP9GY92_9ACTN</name>
<dbReference type="Proteomes" id="UP001500466">
    <property type="component" value="Unassembled WGS sequence"/>
</dbReference>
<comment type="caution">
    <text evidence="1">The sequence shown here is derived from an EMBL/GenBank/DDBJ whole genome shotgun (WGS) entry which is preliminary data.</text>
</comment>
<sequence length="45" mass="4704">MRAFAAVLTGLVLAGLATWALTTFAVPEPKAIDKPLQVTQVPAKP</sequence>
<evidence type="ECO:0000313" key="1">
    <source>
        <dbReference type="EMBL" id="GAA4953916.1"/>
    </source>
</evidence>
<dbReference type="RefSeq" id="WP_345674441.1">
    <property type="nucleotide sequence ID" value="NZ_BAABHS010000004.1"/>
</dbReference>
<reference evidence="2" key="1">
    <citation type="journal article" date="2019" name="Int. J. Syst. Evol. Microbiol.">
        <title>The Global Catalogue of Microorganisms (GCM) 10K type strain sequencing project: providing services to taxonomists for standard genome sequencing and annotation.</title>
        <authorList>
            <consortium name="The Broad Institute Genomics Platform"/>
            <consortium name="The Broad Institute Genome Sequencing Center for Infectious Disease"/>
            <person name="Wu L."/>
            <person name="Ma J."/>
        </authorList>
    </citation>
    <scope>NUCLEOTIDE SEQUENCE [LARGE SCALE GENOMIC DNA]</scope>
    <source>
        <strain evidence="2">JCM 17986</strain>
    </source>
</reference>
<gene>
    <name evidence="1" type="ORF">GCM10023205_14310</name>
</gene>
<protein>
    <recommendedName>
        <fullName evidence="3">Flp pilus assembly protein CpaB</fullName>
    </recommendedName>
</protein>
<organism evidence="1 2">
    <name type="scientific">Yinghuangia aomiensis</name>
    <dbReference type="NCBI Taxonomy" id="676205"/>
    <lineage>
        <taxon>Bacteria</taxon>
        <taxon>Bacillati</taxon>
        <taxon>Actinomycetota</taxon>
        <taxon>Actinomycetes</taxon>
        <taxon>Kitasatosporales</taxon>
        <taxon>Streptomycetaceae</taxon>
        <taxon>Yinghuangia</taxon>
    </lineage>
</organism>
<evidence type="ECO:0008006" key="3">
    <source>
        <dbReference type="Google" id="ProtNLM"/>
    </source>
</evidence>
<accession>A0ABP9GY92</accession>
<dbReference type="EMBL" id="BAABHS010000004">
    <property type="protein sequence ID" value="GAA4953916.1"/>
    <property type="molecule type" value="Genomic_DNA"/>
</dbReference>
<evidence type="ECO:0000313" key="2">
    <source>
        <dbReference type="Proteomes" id="UP001500466"/>
    </source>
</evidence>
<proteinExistence type="predicted"/>